<evidence type="ECO:0000313" key="2">
    <source>
        <dbReference type="Proteomes" id="UP000001601"/>
    </source>
</evidence>
<dbReference type="RefSeq" id="WP_009781283.1">
    <property type="nucleotide sequence ID" value="NZ_CH672395.1"/>
</dbReference>
<comment type="caution">
    <text evidence="1">The sequence shown here is derived from an EMBL/GenBank/DDBJ whole genome shotgun (WGS) entry which is preliminary data.</text>
</comment>
<dbReference type="EC" id="2.6.1.42" evidence="1"/>
<evidence type="ECO:0000313" key="1">
    <source>
        <dbReference type="EMBL" id="EAQ50791.1"/>
    </source>
</evidence>
<proteinExistence type="predicted"/>
<dbReference type="InterPro" id="IPR032577">
    <property type="entry name" value="DUF4920"/>
</dbReference>
<name>A3XGF9_LEEBM</name>
<dbReference type="EMBL" id="AANC01000001">
    <property type="protein sequence ID" value="EAQ50791.1"/>
    <property type="molecule type" value="Genomic_DNA"/>
</dbReference>
<sequence>MKKYLVLAFLGIGLIACKEGASNQEDVATVSEELTSEEPGVFGEEFKNEATLTAFELGDIYSNLKVGDTINVTFEGPVQEVCQAKGCWMQVDVGAADPVMIKFKDYGFFVPKDIKDKKVVVHGEAFISETSVEEQQHYAKDGGKSEEEIAAITMPKKTLGFTASGVKIAE</sequence>
<keyword evidence="1" id="KW-0032">Aminotransferase</keyword>
<gene>
    <name evidence="1" type="ORF">MED217_14650</name>
</gene>
<keyword evidence="1" id="KW-0808">Transferase</keyword>
<reference evidence="1 2" key="1">
    <citation type="journal article" date="2007" name="Nature">
        <title>Light stimulates growth of proteorhodopsin-containing marine Flavobacteria.</title>
        <authorList>
            <person name="Gomez-Consarnau L."/>
            <person name="Gonzalez J.M."/>
            <person name="Coll-Llado M."/>
            <person name="Gourdon P."/>
            <person name="Pascher T."/>
            <person name="Neutze R."/>
            <person name="Pedros-Alio C."/>
            <person name="Pinhassi J."/>
        </authorList>
    </citation>
    <scope>NUCLEOTIDE SEQUENCE [LARGE SCALE GENOMIC DNA]</scope>
    <source>
        <strain evidence="1 2">MED217</strain>
    </source>
</reference>
<dbReference type="PROSITE" id="PS51257">
    <property type="entry name" value="PROKAR_LIPOPROTEIN"/>
    <property type="match status" value="1"/>
</dbReference>
<keyword evidence="2" id="KW-1185">Reference proteome</keyword>
<dbReference type="AlphaFoldDB" id="A3XGF9"/>
<dbReference type="STRING" id="398720.MED217_14650"/>
<organism evidence="1 2">
    <name type="scientific">Leeuwenhoekiella blandensis (strain CECT 7118 / CCUG 51940 / KCTC 22103 / MED217)</name>
    <name type="common">Flavobacterium sp. (strain MED217)</name>
    <dbReference type="NCBI Taxonomy" id="398720"/>
    <lineage>
        <taxon>Bacteria</taxon>
        <taxon>Pseudomonadati</taxon>
        <taxon>Bacteroidota</taxon>
        <taxon>Flavobacteriia</taxon>
        <taxon>Flavobacteriales</taxon>
        <taxon>Flavobacteriaceae</taxon>
        <taxon>Leeuwenhoekiella</taxon>
    </lineage>
</organism>
<dbReference type="eggNOG" id="ENOG5031D3D">
    <property type="taxonomic scope" value="Bacteria"/>
</dbReference>
<dbReference type="HOGENOM" id="CLU_133122_0_0_10"/>
<accession>A3XGF9</accession>
<dbReference type="GO" id="GO:0004084">
    <property type="term" value="F:branched-chain-amino-acid transaminase activity"/>
    <property type="evidence" value="ECO:0007669"/>
    <property type="project" value="UniProtKB-EC"/>
</dbReference>
<dbReference type="Proteomes" id="UP000001601">
    <property type="component" value="Unassembled WGS sequence"/>
</dbReference>
<dbReference type="Pfam" id="PF16267">
    <property type="entry name" value="DUF4920"/>
    <property type="match status" value="1"/>
</dbReference>
<protein>
    <submittedName>
        <fullName evidence="1">Branched-chain amino acid aminotransferase</fullName>
        <ecNumber evidence="1">2.6.1.42</ecNumber>
    </submittedName>
</protein>